<evidence type="ECO:0000256" key="1">
    <source>
        <dbReference type="SAM" id="MobiDB-lite"/>
    </source>
</evidence>
<reference evidence="2" key="1">
    <citation type="journal article" date="2023" name="DNA Res.">
        <title>Chromosome-level genome assembly of Phrynocephalus forsythii using third-generation DNA sequencing and Hi-C analysis.</title>
        <authorList>
            <person name="Qi Y."/>
            <person name="Zhao W."/>
            <person name="Zhao Y."/>
            <person name="Niu C."/>
            <person name="Cao S."/>
            <person name="Zhang Y."/>
        </authorList>
    </citation>
    <scope>NUCLEOTIDE SEQUENCE</scope>
    <source>
        <tissue evidence="2">Muscle</tissue>
    </source>
</reference>
<evidence type="ECO:0000313" key="3">
    <source>
        <dbReference type="Proteomes" id="UP001142489"/>
    </source>
</evidence>
<dbReference type="Proteomes" id="UP001142489">
    <property type="component" value="Unassembled WGS sequence"/>
</dbReference>
<protein>
    <submittedName>
        <fullName evidence="2">Uncharacterized protein</fullName>
    </submittedName>
</protein>
<organism evidence="2 3">
    <name type="scientific">Phrynocephalus forsythii</name>
    <dbReference type="NCBI Taxonomy" id="171643"/>
    <lineage>
        <taxon>Eukaryota</taxon>
        <taxon>Metazoa</taxon>
        <taxon>Chordata</taxon>
        <taxon>Craniata</taxon>
        <taxon>Vertebrata</taxon>
        <taxon>Euteleostomi</taxon>
        <taxon>Lepidosauria</taxon>
        <taxon>Squamata</taxon>
        <taxon>Bifurcata</taxon>
        <taxon>Unidentata</taxon>
        <taxon>Episquamata</taxon>
        <taxon>Toxicofera</taxon>
        <taxon>Iguania</taxon>
        <taxon>Acrodonta</taxon>
        <taxon>Agamidae</taxon>
        <taxon>Agaminae</taxon>
        <taxon>Phrynocephalus</taxon>
    </lineage>
</organism>
<keyword evidence="3" id="KW-1185">Reference proteome</keyword>
<accession>A0A9Q0XYD2</accession>
<proteinExistence type="predicted"/>
<dbReference type="AlphaFoldDB" id="A0A9Q0XYD2"/>
<comment type="caution">
    <text evidence="2">The sequence shown here is derived from an EMBL/GenBank/DDBJ whole genome shotgun (WGS) entry which is preliminary data.</text>
</comment>
<feature type="compositionally biased region" description="Polar residues" evidence="1">
    <location>
        <begin position="15"/>
        <end position="27"/>
    </location>
</feature>
<name>A0A9Q0XYD2_9SAUR</name>
<gene>
    <name evidence="2" type="ORF">JRQ81_014305</name>
</gene>
<sequence length="92" mass="10352">MSSTTMTSPKEETNGRQQMMKQENQSGKFGCGRNQGQAEETCEFLKLYADEFAGYANLSISFVVDHAKNHNQSSQILPLSLREETIPSKLYN</sequence>
<evidence type="ECO:0000313" key="2">
    <source>
        <dbReference type="EMBL" id="KAJ7332125.1"/>
    </source>
</evidence>
<feature type="region of interest" description="Disordered" evidence="1">
    <location>
        <begin position="1"/>
        <end position="33"/>
    </location>
</feature>
<dbReference type="EMBL" id="JAPFRF010000005">
    <property type="protein sequence ID" value="KAJ7332125.1"/>
    <property type="molecule type" value="Genomic_DNA"/>
</dbReference>